<accession>A0A845BIR6</accession>
<organism evidence="2 3">
    <name type="scientific">Teichococcus coralli</name>
    <dbReference type="NCBI Taxonomy" id="2545983"/>
    <lineage>
        <taxon>Bacteria</taxon>
        <taxon>Pseudomonadati</taxon>
        <taxon>Pseudomonadota</taxon>
        <taxon>Alphaproteobacteria</taxon>
        <taxon>Acetobacterales</taxon>
        <taxon>Roseomonadaceae</taxon>
        <taxon>Roseomonas</taxon>
    </lineage>
</organism>
<sequence>MTDDRDDALAGWQHAPLDSTLEIHCHDAPPPVPPDLQPLLEAHWQAAQEKAGGRLFDGPVFTLTSVSPARLEGAFVRYKALVAQTREPALFARLGLRALSVCGVLECADGIVLGRRGGGATYQPGMWQLPPAGSVDASARQGTRIDARAQILSELEEEVGLSAAEVEAATPFCLVVHPGTHYHDLGIRLRTPLRGEQVLARQEKVTHREYLELRILPHQDLPGFLDGLAGQVVPTTRILLQRLQLLG</sequence>
<comment type="caution">
    <text evidence="2">The sequence shown here is derived from an EMBL/GenBank/DDBJ whole genome shotgun (WGS) entry which is preliminary data.</text>
</comment>
<dbReference type="SUPFAM" id="SSF55811">
    <property type="entry name" value="Nudix"/>
    <property type="match status" value="1"/>
</dbReference>
<dbReference type="Gene3D" id="3.90.79.10">
    <property type="entry name" value="Nucleoside Triphosphate Pyrophosphohydrolase"/>
    <property type="match status" value="1"/>
</dbReference>
<feature type="domain" description="Nudix hydrolase" evidence="1">
    <location>
        <begin position="95"/>
        <end position="245"/>
    </location>
</feature>
<dbReference type="AlphaFoldDB" id="A0A845BIR6"/>
<dbReference type="EMBL" id="SNVJ01000033">
    <property type="protein sequence ID" value="MXP65964.1"/>
    <property type="molecule type" value="Genomic_DNA"/>
</dbReference>
<protein>
    <recommendedName>
        <fullName evidence="1">Nudix hydrolase domain-containing protein</fullName>
    </recommendedName>
</protein>
<dbReference type="PROSITE" id="PS51462">
    <property type="entry name" value="NUDIX"/>
    <property type="match status" value="1"/>
</dbReference>
<keyword evidence="3" id="KW-1185">Reference proteome</keyword>
<dbReference type="InterPro" id="IPR000086">
    <property type="entry name" value="NUDIX_hydrolase_dom"/>
</dbReference>
<evidence type="ECO:0000313" key="3">
    <source>
        <dbReference type="Proteomes" id="UP000460715"/>
    </source>
</evidence>
<proteinExistence type="predicted"/>
<evidence type="ECO:0000259" key="1">
    <source>
        <dbReference type="PROSITE" id="PS51462"/>
    </source>
</evidence>
<name>A0A845BIR6_9PROT</name>
<gene>
    <name evidence="2" type="ORF">E0493_21690</name>
</gene>
<dbReference type="OrthoDB" id="8264463at2"/>
<dbReference type="InterPro" id="IPR015797">
    <property type="entry name" value="NUDIX_hydrolase-like_dom_sf"/>
</dbReference>
<dbReference type="GO" id="GO:0003824">
    <property type="term" value="F:catalytic activity"/>
    <property type="evidence" value="ECO:0007669"/>
    <property type="project" value="UniProtKB-ARBA"/>
</dbReference>
<reference evidence="2 3" key="1">
    <citation type="submission" date="2019-03" db="EMBL/GenBank/DDBJ databases">
        <title>Roseomonas sp. a novel Roseomonas species isolated from Sea whip Gorgonian.</title>
        <authorList>
            <person name="Li F."/>
            <person name="Pan X."/>
            <person name="Huang S."/>
            <person name="Li Z."/>
            <person name="Meng B."/>
        </authorList>
    </citation>
    <scope>NUCLEOTIDE SEQUENCE [LARGE SCALE GENOMIC DNA]</scope>
    <source>
        <strain evidence="2 3">M0104</strain>
    </source>
</reference>
<dbReference type="Proteomes" id="UP000460715">
    <property type="component" value="Unassembled WGS sequence"/>
</dbReference>
<dbReference type="RefSeq" id="WP_160939372.1">
    <property type="nucleotide sequence ID" value="NZ_SNVJ01000033.1"/>
</dbReference>
<evidence type="ECO:0000313" key="2">
    <source>
        <dbReference type="EMBL" id="MXP65964.1"/>
    </source>
</evidence>